<evidence type="ECO:0000313" key="2">
    <source>
        <dbReference type="Proteomes" id="UP000019119"/>
    </source>
</evidence>
<dbReference type="EMBL" id="KF861510">
    <property type="protein sequence ID" value="AHG23855.1"/>
    <property type="molecule type" value="Genomic_DNA"/>
</dbReference>
<dbReference type="OrthoDB" id="41079at10239"/>
<accession>W0LNY4</accession>
<name>W0LNY4_9CAUD</name>
<dbReference type="RefSeq" id="YP_009005817.1">
    <property type="nucleotide sequence ID" value="NC_023564.1"/>
</dbReference>
<sequence>MKIKITEAEAIIVKSVLSRHAHQGSWYRQREVDVCVGVIDQITKKFQKKK</sequence>
<organism evidence="1 2">
    <name type="scientific">Mycobacterium phage EagleEye</name>
    <dbReference type="NCBI Taxonomy" id="1429759"/>
    <lineage>
        <taxon>Viruses</taxon>
        <taxon>Duplodnaviria</taxon>
        <taxon>Heunggongvirae</taxon>
        <taxon>Uroviricota</taxon>
        <taxon>Caudoviricetes</taxon>
        <taxon>Eagleeyevirus</taxon>
        <taxon>Eagleeyevirus eagleeye</taxon>
    </lineage>
</organism>
<gene>
    <name evidence="1" type="primary">75</name>
    <name evidence="1" type="ORF">PBI_EAGLEEYE_75</name>
</gene>
<dbReference type="Proteomes" id="UP000019119">
    <property type="component" value="Segment"/>
</dbReference>
<reference evidence="1 2" key="1">
    <citation type="submission" date="2013-11" db="EMBL/GenBank/DDBJ databases">
        <authorList>
            <person name="Awa H."/>
            <person name="Bernal J.T."/>
            <person name="Coelho R.E."/>
            <person name="Culpepper S.C."/>
            <person name="Devaraju V.S."/>
            <person name="Higgins R.T."/>
            <person name="Husein A.J."/>
            <person name="Johnston E.M."/>
            <person name="Jung J.A."/>
            <person name="Kanani-Hendijani T.A."/>
            <person name="Knapp R.E."/>
            <person name="Lepiocha N."/>
            <person name="McCarter A.J."/>
            <person name="Merlau P.R."/>
            <person name="Monfared M.S."/>
            <person name="Olney H.P."/>
            <person name="Pineda M.R."/>
            <person name="Pizzini S.E."/>
            <person name="Roberson D.J."/>
            <person name="Rodriguez J."/>
            <person name="Simpson N.A."/>
            <person name="Stevens S.C."/>
            <person name="Stroub-Tahmassi C.A."/>
            <person name="Syed N."/>
            <person name="Torres S.E."/>
            <person name="Townsend C.W."/>
            <person name="White X.E."/>
            <person name="Willette C.E."/>
            <person name="Deming K.E."/>
            <person name="Simon S.E."/>
            <person name="Benjamin R.C."/>
            <person name="Hughes L.E."/>
            <person name="Hale R.H."/>
            <person name="Lamson-Kim T."/>
            <person name="Visi D.H."/>
            <person name="Allen M.S."/>
            <person name="Bradley K.W."/>
            <person name="Clarke D.Q."/>
            <person name="Lewis M.F."/>
            <person name="Barker L.P."/>
            <person name="Bailey C."/>
            <person name="Asai D.J."/>
            <person name="Garber M.L."/>
            <person name="Bowman C.A."/>
            <person name="Russell D.A."/>
            <person name="Pope W.H."/>
            <person name="Jacobs-Sera D."/>
            <person name="Hendrix R.W."/>
            <person name="Hatfull G.F."/>
        </authorList>
    </citation>
    <scope>NUCLEOTIDE SEQUENCE [LARGE SCALE GENOMIC DNA]</scope>
</reference>
<keyword evidence="2" id="KW-1185">Reference proteome</keyword>
<dbReference type="GeneID" id="18502837"/>
<evidence type="ECO:0000313" key="1">
    <source>
        <dbReference type="EMBL" id="AHG23855.1"/>
    </source>
</evidence>
<proteinExistence type="predicted"/>
<dbReference type="KEGG" id="vg:18502837"/>
<protein>
    <submittedName>
        <fullName evidence="1">Uncharacterized protein</fullName>
    </submittedName>
</protein>